<dbReference type="EMBL" id="PKUR01000004">
    <property type="protein sequence ID" value="PLW85067.1"/>
    <property type="molecule type" value="Genomic_DNA"/>
</dbReference>
<evidence type="ECO:0000256" key="1">
    <source>
        <dbReference type="ARBA" id="ARBA00023015"/>
    </source>
</evidence>
<evidence type="ECO:0000256" key="2">
    <source>
        <dbReference type="ARBA" id="ARBA00023125"/>
    </source>
</evidence>
<dbReference type="AlphaFoldDB" id="A0AAP8SM09"/>
<keyword evidence="3" id="KW-0804">Transcription</keyword>
<dbReference type="PANTHER" id="PTHR30055:SF234">
    <property type="entry name" value="HTH-TYPE TRANSCRIPTIONAL REGULATOR BETI"/>
    <property type="match status" value="1"/>
</dbReference>
<sequence length="221" mass="24835">MENSQTAPGHATRQANKALRRERILANARELIAGKGFDAFTINELASISGVSIPTVHNLFGKKNDIVLELFRELVNRIDEALAQPDLVDPIESLEAFIDKLLALYREDETFYRAAFLGGERLGLFEHEMTDGIFNKSLRVAERLCERARDRGHLLGSIDSHWLAQQVFGAQRLARQDWVNGYINLVQYRRQALVGMLLAFAADASPQLHGQICARLQHLTG</sequence>
<dbReference type="Pfam" id="PF00440">
    <property type="entry name" value="TetR_N"/>
    <property type="match status" value="1"/>
</dbReference>
<dbReference type="Gene3D" id="1.10.357.10">
    <property type="entry name" value="Tetracycline Repressor, domain 2"/>
    <property type="match status" value="1"/>
</dbReference>
<dbReference type="InterPro" id="IPR001647">
    <property type="entry name" value="HTH_TetR"/>
</dbReference>
<gene>
    <name evidence="6" type="ORF">C0029_16165</name>
</gene>
<dbReference type="Proteomes" id="UP000235162">
    <property type="component" value="Unassembled WGS sequence"/>
</dbReference>
<feature type="domain" description="HTH tetR-type" evidence="5">
    <location>
        <begin position="18"/>
        <end position="78"/>
    </location>
</feature>
<organism evidence="6 7">
    <name type="scientific">Halioglobus japonicus</name>
    <dbReference type="NCBI Taxonomy" id="930805"/>
    <lineage>
        <taxon>Bacteria</taxon>
        <taxon>Pseudomonadati</taxon>
        <taxon>Pseudomonadota</taxon>
        <taxon>Gammaproteobacteria</taxon>
        <taxon>Cellvibrionales</taxon>
        <taxon>Halieaceae</taxon>
        <taxon>Halioglobus</taxon>
    </lineage>
</organism>
<evidence type="ECO:0000313" key="6">
    <source>
        <dbReference type="EMBL" id="PLW85067.1"/>
    </source>
</evidence>
<feature type="DNA-binding region" description="H-T-H motif" evidence="4">
    <location>
        <begin position="41"/>
        <end position="60"/>
    </location>
</feature>
<dbReference type="GO" id="GO:0003700">
    <property type="term" value="F:DNA-binding transcription factor activity"/>
    <property type="evidence" value="ECO:0007669"/>
    <property type="project" value="TreeGrafter"/>
</dbReference>
<keyword evidence="2 4" id="KW-0238">DNA-binding</keyword>
<evidence type="ECO:0000259" key="5">
    <source>
        <dbReference type="PROSITE" id="PS50977"/>
    </source>
</evidence>
<dbReference type="PROSITE" id="PS50977">
    <property type="entry name" value="HTH_TETR_2"/>
    <property type="match status" value="1"/>
</dbReference>
<name>A0AAP8SM09_9GAMM</name>
<comment type="caution">
    <text evidence="6">The sequence shown here is derived from an EMBL/GenBank/DDBJ whole genome shotgun (WGS) entry which is preliminary data.</text>
</comment>
<keyword evidence="7" id="KW-1185">Reference proteome</keyword>
<protein>
    <submittedName>
        <fullName evidence="6">TetR/AcrR family transcriptional regulator</fullName>
    </submittedName>
</protein>
<proteinExistence type="predicted"/>
<dbReference type="GO" id="GO:0000976">
    <property type="term" value="F:transcription cis-regulatory region binding"/>
    <property type="evidence" value="ECO:0007669"/>
    <property type="project" value="TreeGrafter"/>
</dbReference>
<keyword evidence="1" id="KW-0805">Transcription regulation</keyword>
<accession>A0AAP8SM09</accession>
<dbReference type="SUPFAM" id="SSF48498">
    <property type="entry name" value="Tetracyclin repressor-like, C-terminal domain"/>
    <property type="match status" value="1"/>
</dbReference>
<dbReference type="InterPro" id="IPR036271">
    <property type="entry name" value="Tet_transcr_reg_TetR-rel_C_sf"/>
</dbReference>
<dbReference type="RefSeq" id="WP_084197926.1">
    <property type="nucleotide sequence ID" value="NZ_BMYL01000004.1"/>
</dbReference>
<evidence type="ECO:0000313" key="7">
    <source>
        <dbReference type="Proteomes" id="UP000235162"/>
    </source>
</evidence>
<dbReference type="InterPro" id="IPR050109">
    <property type="entry name" value="HTH-type_TetR-like_transc_reg"/>
</dbReference>
<reference evidence="6 7" key="1">
    <citation type="submission" date="2018-01" db="EMBL/GenBank/DDBJ databases">
        <title>The draft genome sequence of Halioglobus japonicus S1-36.</title>
        <authorList>
            <person name="Du Z.-J."/>
            <person name="Shi M.-J."/>
        </authorList>
    </citation>
    <scope>NUCLEOTIDE SEQUENCE [LARGE SCALE GENOMIC DNA]</scope>
    <source>
        <strain evidence="6 7">S1-36</strain>
    </source>
</reference>
<dbReference type="InterPro" id="IPR009057">
    <property type="entry name" value="Homeodomain-like_sf"/>
</dbReference>
<evidence type="ECO:0000256" key="4">
    <source>
        <dbReference type="PROSITE-ProRule" id="PRU00335"/>
    </source>
</evidence>
<dbReference type="SUPFAM" id="SSF46689">
    <property type="entry name" value="Homeodomain-like"/>
    <property type="match status" value="1"/>
</dbReference>
<dbReference type="KEGG" id="hja:BST95_01900"/>
<evidence type="ECO:0000256" key="3">
    <source>
        <dbReference type="ARBA" id="ARBA00023163"/>
    </source>
</evidence>
<dbReference type="PANTHER" id="PTHR30055">
    <property type="entry name" value="HTH-TYPE TRANSCRIPTIONAL REGULATOR RUTR"/>
    <property type="match status" value="1"/>
</dbReference>